<evidence type="ECO:0000313" key="4">
    <source>
        <dbReference type="Proteomes" id="UP000562045"/>
    </source>
</evidence>
<organism evidence="3 4">
    <name type="scientific">Nocardioides aromaticivorans</name>
    <dbReference type="NCBI Taxonomy" id="200618"/>
    <lineage>
        <taxon>Bacteria</taxon>
        <taxon>Bacillati</taxon>
        <taxon>Actinomycetota</taxon>
        <taxon>Actinomycetes</taxon>
        <taxon>Propionibacteriales</taxon>
        <taxon>Nocardioidaceae</taxon>
        <taxon>Nocardioides</taxon>
    </lineage>
</organism>
<evidence type="ECO:0000256" key="1">
    <source>
        <dbReference type="SAM" id="Phobius"/>
    </source>
</evidence>
<gene>
    <name evidence="3" type="ORF">BJ993_000866</name>
</gene>
<dbReference type="AlphaFoldDB" id="A0A7Z0CJK9"/>
<comment type="caution">
    <text evidence="3">The sequence shown here is derived from an EMBL/GenBank/DDBJ whole genome shotgun (WGS) entry which is preliminary data.</text>
</comment>
<evidence type="ECO:0000259" key="2">
    <source>
        <dbReference type="Pfam" id="PF13548"/>
    </source>
</evidence>
<dbReference type="EMBL" id="JACBZM010000001">
    <property type="protein sequence ID" value="NYI43786.1"/>
    <property type="molecule type" value="Genomic_DNA"/>
</dbReference>
<feature type="transmembrane region" description="Helical" evidence="1">
    <location>
        <begin position="130"/>
        <end position="149"/>
    </location>
</feature>
<protein>
    <recommendedName>
        <fullName evidence="2">DUF4126 domain-containing protein</fullName>
    </recommendedName>
</protein>
<feature type="domain" description="DUF4126" evidence="2">
    <location>
        <begin position="4"/>
        <end position="172"/>
    </location>
</feature>
<dbReference type="Pfam" id="PF13548">
    <property type="entry name" value="DUF4126"/>
    <property type="match status" value="1"/>
</dbReference>
<feature type="transmembrane region" description="Helical" evidence="1">
    <location>
        <begin position="155"/>
        <end position="176"/>
    </location>
</feature>
<reference evidence="3 4" key="1">
    <citation type="submission" date="2020-07" db="EMBL/GenBank/DDBJ databases">
        <title>Sequencing the genomes of 1000 actinobacteria strains.</title>
        <authorList>
            <person name="Klenk H.-P."/>
        </authorList>
    </citation>
    <scope>NUCLEOTIDE SEQUENCE [LARGE SCALE GENOMIC DNA]</scope>
    <source>
        <strain evidence="3 4">DSM 15131</strain>
    </source>
</reference>
<dbReference type="RefSeq" id="WP_179647864.1">
    <property type="nucleotide sequence ID" value="NZ_JACBZM010000001.1"/>
</dbReference>
<sequence length="202" mass="21334">MESLALAFSSGWASGINSYLVVLVLGLADRFGSFADIPDALGKWEVLAAAAVMYAFEFVADKVPFVDTVWDVVSTVIRPMVGGTVGVLIAGDTNAINDLVGGSVGGTSALASHAIKTSTRIAVNTSPEPFTNIAVSIGEDLLVLAVIWFAVNHPVAAAVVALVLLVLSLLVLWMAWKLVRRGWARFQAWRARRRGVSPGALT</sequence>
<evidence type="ECO:0000313" key="3">
    <source>
        <dbReference type="EMBL" id="NYI43786.1"/>
    </source>
</evidence>
<keyword evidence="1" id="KW-0812">Transmembrane</keyword>
<dbReference type="InterPro" id="IPR025196">
    <property type="entry name" value="DUF4126"/>
</dbReference>
<keyword evidence="1" id="KW-1133">Transmembrane helix</keyword>
<keyword evidence="1" id="KW-0472">Membrane</keyword>
<feature type="transmembrane region" description="Helical" evidence="1">
    <location>
        <begin position="6"/>
        <end position="28"/>
    </location>
</feature>
<proteinExistence type="predicted"/>
<accession>A0A7Z0CJK9</accession>
<dbReference type="Proteomes" id="UP000562045">
    <property type="component" value="Unassembled WGS sequence"/>
</dbReference>
<name>A0A7Z0CJK9_9ACTN</name>